<dbReference type="Gramene" id="Solyc12g098750.1.1">
    <property type="protein sequence ID" value="Solyc12g098750.1.1.1"/>
    <property type="gene ID" value="Solyc12g098750.1"/>
</dbReference>
<dbReference type="Proteomes" id="UP000004994">
    <property type="component" value="Chromosome 12"/>
</dbReference>
<accession>A0A3Q7JEH9</accession>
<evidence type="ECO:0000313" key="2">
    <source>
        <dbReference type="Proteomes" id="UP000004994"/>
    </source>
</evidence>
<proteinExistence type="predicted"/>
<dbReference type="PaxDb" id="4081-Solyc12g098750.1.1"/>
<reference evidence="1" key="2">
    <citation type="submission" date="2019-01" db="UniProtKB">
        <authorList>
            <consortium name="EnsemblPlants"/>
        </authorList>
    </citation>
    <scope>IDENTIFICATION</scope>
    <source>
        <strain evidence="1">cv. Heinz 1706</strain>
    </source>
</reference>
<dbReference type="AlphaFoldDB" id="A0A3Q7JEH9"/>
<keyword evidence="2" id="KW-1185">Reference proteome</keyword>
<dbReference type="EnsemblPlants" id="Solyc12g098750.1.1">
    <property type="protein sequence ID" value="Solyc12g098750.1.1.1"/>
    <property type="gene ID" value="Solyc12g098750.1"/>
</dbReference>
<evidence type="ECO:0000313" key="1">
    <source>
        <dbReference type="EnsemblPlants" id="Solyc12g098750.1.1.1"/>
    </source>
</evidence>
<protein>
    <submittedName>
        <fullName evidence="1">Uncharacterized protein</fullName>
    </submittedName>
</protein>
<dbReference type="InParanoid" id="A0A3Q7JEH9"/>
<name>A0A3Q7JEH9_SOLLC</name>
<sequence length="79" mass="8953">MHIFSCVYDLVAIYNATNCTFCCAFIGIRGSFSFHLFFLLVANLYDLVAPQLPLKLYFLSLKVTFSANLIAAKTFSFCY</sequence>
<reference evidence="1" key="1">
    <citation type="journal article" date="2012" name="Nature">
        <title>The tomato genome sequence provides insights into fleshy fruit evolution.</title>
        <authorList>
            <consortium name="Tomato Genome Consortium"/>
        </authorList>
    </citation>
    <scope>NUCLEOTIDE SEQUENCE [LARGE SCALE GENOMIC DNA]</scope>
    <source>
        <strain evidence="1">cv. Heinz 1706</strain>
    </source>
</reference>
<organism evidence="1">
    <name type="scientific">Solanum lycopersicum</name>
    <name type="common">Tomato</name>
    <name type="synonym">Lycopersicon esculentum</name>
    <dbReference type="NCBI Taxonomy" id="4081"/>
    <lineage>
        <taxon>Eukaryota</taxon>
        <taxon>Viridiplantae</taxon>
        <taxon>Streptophyta</taxon>
        <taxon>Embryophyta</taxon>
        <taxon>Tracheophyta</taxon>
        <taxon>Spermatophyta</taxon>
        <taxon>Magnoliopsida</taxon>
        <taxon>eudicotyledons</taxon>
        <taxon>Gunneridae</taxon>
        <taxon>Pentapetalae</taxon>
        <taxon>asterids</taxon>
        <taxon>lamiids</taxon>
        <taxon>Solanales</taxon>
        <taxon>Solanaceae</taxon>
        <taxon>Solanoideae</taxon>
        <taxon>Solaneae</taxon>
        <taxon>Solanum</taxon>
        <taxon>Solanum subgen. Lycopersicon</taxon>
    </lineage>
</organism>